<sequence>MRIPLEDSYLSRIIIRSGIFDVWKDTERRYGHVHHYNEKELRNMFSNCGFDVTASRAYPMAKRSKWVWEILRLILYPISIYSTDLMVQVGGGFKIFYLEVI</sequence>
<name>A0A1F8FQV4_9BACT</name>
<dbReference type="Proteomes" id="UP000176581">
    <property type="component" value="Unassembled WGS sequence"/>
</dbReference>
<evidence type="ECO:0008006" key="3">
    <source>
        <dbReference type="Google" id="ProtNLM"/>
    </source>
</evidence>
<reference evidence="1 2" key="1">
    <citation type="journal article" date="2016" name="Nat. Commun.">
        <title>Thousands of microbial genomes shed light on interconnected biogeochemical processes in an aquifer system.</title>
        <authorList>
            <person name="Anantharaman K."/>
            <person name="Brown C.T."/>
            <person name="Hug L.A."/>
            <person name="Sharon I."/>
            <person name="Castelle C.J."/>
            <person name="Probst A.J."/>
            <person name="Thomas B.C."/>
            <person name="Singh A."/>
            <person name="Wilkins M.J."/>
            <person name="Karaoz U."/>
            <person name="Brodie E.L."/>
            <person name="Williams K.H."/>
            <person name="Hubbard S.S."/>
            <person name="Banfield J.F."/>
        </authorList>
    </citation>
    <scope>NUCLEOTIDE SEQUENCE [LARGE SCALE GENOMIC DNA]</scope>
</reference>
<dbReference type="InterPro" id="IPR029063">
    <property type="entry name" value="SAM-dependent_MTases_sf"/>
</dbReference>
<comment type="caution">
    <text evidence="1">The sequence shown here is derived from an EMBL/GenBank/DDBJ whole genome shotgun (WGS) entry which is preliminary data.</text>
</comment>
<evidence type="ECO:0000313" key="1">
    <source>
        <dbReference type="EMBL" id="OGN15100.1"/>
    </source>
</evidence>
<dbReference type="EMBL" id="MGJV01000016">
    <property type="protein sequence ID" value="OGN15100.1"/>
    <property type="molecule type" value="Genomic_DNA"/>
</dbReference>
<organism evidence="1 2">
    <name type="scientific">Candidatus Yanofskybacteria bacterium RIFCSPHIGHO2_02_FULL_43_22</name>
    <dbReference type="NCBI Taxonomy" id="1802681"/>
    <lineage>
        <taxon>Bacteria</taxon>
        <taxon>Candidatus Yanofskyibacteriota</taxon>
    </lineage>
</organism>
<protein>
    <recommendedName>
        <fullName evidence="3">Methyltransferase type 11 domain-containing protein</fullName>
    </recommendedName>
</protein>
<proteinExistence type="predicted"/>
<evidence type="ECO:0000313" key="2">
    <source>
        <dbReference type="Proteomes" id="UP000176581"/>
    </source>
</evidence>
<gene>
    <name evidence="1" type="ORF">A3J47_00505</name>
</gene>
<accession>A0A1F8FQV4</accession>
<dbReference type="Gene3D" id="3.40.50.150">
    <property type="entry name" value="Vaccinia Virus protein VP39"/>
    <property type="match status" value="1"/>
</dbReference>
<dbReference type="AlphaFoldDB" id="A0A1F8FQV4"/>